<evidence type="ECO:0000313" key="1">
    <source>
        <dbReference type="EMBL" id="GCB89710.1"/>
    </source>
</evidence>
<dbReference type="AlphaFoldDB" id="A0A059VRV0"/>
<proteinExistence type="predicted"/>
<dbReference type="Proteomes" id="UP000288351">
    <property type="component" value="Unassembled WGS sequence"/>
</dbReference>
<evidence type="ECO:0000313" key="2">
    <source>
        <dbReference type="Proteomes" id="UP000288351"/>
    </source>
</evidence>
<dbReference type="EMBL" id="BHXC01000006">
    <property type="protein sequence ID" value="GCB89710.1"/>
    <property type="molecule type" value="Genomic_DNA"/>
</dbReference>
<accession>A0A059VRV0</accession>
<protein>
    <submittedName>
        <fullName evidence="1">Uncharacterized protein</fullName>
    </submittedName>
</protein>
<gene>
    <name evidence="1" type="ORF">SALB_02398</name>
</gene>
<organism evidence="1 2">
    <name type="scientific">Streptomyces noursei</name>
    <name type="common">Streptomyces albulus</name>
    <dbReference type="NCBI Taxonomy" id="1971"/>
    <lineage>
        <taxon>Bacteria</taxon>
        <taxon>Bacillati</taxon>
        <taxon>Actinomycetota</taxon>
        <taxon>Actinomycetes</taxon>
        <taxon>Kitasatosporales</taxon>
        <taxon>Streptomycetaceae</taxon>
        <taxon>Streptomyces</taxon>
    </lineage>
</organism>
<sequence>MERRLGSRGWGPAAWLPGWLAAWLPGLSAWLAVAGAGPAPAERGEGAVGGELDRHACGPVPAARYLRLNHYIARELSGTDTVRSPMQAQVLVGQARAVVCAPYPAAADAVGGAWTPVACRPMIRGPGWLMPGTP</sequence>
<comment type="caution">
    <text evidence="1">The sequence shown here is derived from an EMBL/GenBank/DDBJ whole genome shotgun (WGS) entry which is preliminary data.</text>
</comment>
<reference evidence="1 2" key="1">
    <citation type="journal article" date="2019" name="Microbiol. Resour. Announc.">
        <title>Draft Genome Sequence of the Most Traditional epsilon-Poly-l-Lysine Producer, Streptomyces albulus NBRC14147.</title>
        <authorList>
            <person name="Yamanaka K."/>
            <person name="Hamano Y."/>
        </authorList>
    </citation>
    <scope>NUCLEOTIDE SEQUENCE [LARGE SCALE GENOMIC DNA]</scope>
    <source>
        <strain evidence="1 2">NBRC 14147</strain>
    </source>
</reference>
<name>A0A059VRV0_STRNR</name>